<keyword evidence="3" id="KW-1185">Reference proteome</keyword>
<name>A0A197JL18_9FUNG</name>
<organism evidence="2 3">
    <name type="scientific">Linnemannia elongata AG-77</name>
    <dbReference type="NCBI Taxonomy" id="1314771"/>
    <lineage>
        <taxon>Eukaryota</taxon>
        <taxon>Fungi</taxon>
        <taxon>Fungi incertae sedis</taxon>
        <taxon>Mucoromycota</taxon>
        <taxon>Mortierellomycotina</taxon>
        <taxon>Mortierellomycetes</taxon>
        <taxon>Mortierellales</taxon>
        <taxon>Mortierellaceae</taxon>
        <taxon>Linnemannia</taxon>
    </lineage>
</organism>
<dbReference type="OrthoDB" id="2446503at2759"/>
<evidence type="ECO:0000256" key="1">
    <source>
        <dbReference type="SAM" id="MobiDB-lite"/>
    </source>
</evidence>
<evidence type="ECO:0000313" key="2">
    <source>
        <dbReference type="EMBL" id="OAQ25845.1"/>
    </source>
</evidence>
<reference evidence="2 3" key="1">
    <citation type="submission" date="2016-05" db="EMBL/GenBank/DDBJ databases">
        <title>Genome sequencing reveals origins of a unique bacterial endosymbiosis in the earliest lineages of terrestrial Fungi.</title>
        <authorList>
            <consortium name="DOE Joint Genome Institute"/>
            <person name="Uehling J."/>
            <person name="Gryganskyi A."/>
            <person name="Hameed K."/>
            <person name="Tschaplinski T."/>
            <person name="Misztal P."/>
            <person name="Wu S."/>
            <person name="Desiro A."/>
            <person name="Vande Pol N."/>
            <person name="Du Z.-Y."/>
            <person name="Zienkiewicz A."/>
            <person name="Zienkiewicz K."/>
            <person name="Morin E."/>
            <person name="Tisserant E."/>
            <person name="Splivallo R."/>
            <person name="Hainaut M."/>
            <person name="Henrissat B."/>
            <person name="Ohm R."/>
            <person name="Kuo A."/>
            <person name="Yan J."/>
            <person name="Lipzen A."/>
            <person name="Nolan M."/>
            <person name="Labutti K."/>
            <person name="Barry K."/>
            <person name="Goldstein A."/>
            <person name="Labbe J."/>
            <person name="Schadt C."/>
            <person name="Tuskan G."/>
            <person name="Grigoriev I."/>
            <person name="Martin F."/>
            <person name="Vilgalys R."/>
            <person name="Bonito G."/>
        </authorList>
    </citation>
    <scope>NUCLEOTIDE SEQUENCE [LARGE SCALE GENOMIC DNA]</scope>
    <source>
        <strain evidence="2 3">AG-77</strain>
    </source>
</reference>
<evidence type="ECO:0000313" key="3">
    <source>
        <dbReference type="Proteomes" id="UP000078512"/>
    </source>
</evidence>
<protein>
    <recommendedName>
        <fullName evidence="4">PIN domain-like protein</fullName>
    </recommendedName>
</protein>
<feature type="compositionally biased region" description="Polar residues" evidence="1">
    <location>
        <begin position="387"/>
        <end position="397"/>
    </location>
</feature>
<accession>A0A197JL18</accession>
<gene>
    <name evidence="2" type="ORF">K457DRAFT_157893</name>
</gene>
<feature type="compositionally biased region" description="Polar residues" evidence="1">
    <location>
        <begin position="404"/>
        <end position="422"/>
    </location>
</feature>
<evidence type="ECO:0008006" key="4">
    <source>
        <dbReference type="Google" id="ProtNLM"/>
    </source>
</evidence>
<dbReference type="AlphaFoldDB" id="A0A197JL18"/>
<sequence>MSLQGANELLHGCRIPKTSDNNLYIRSETKSTTSLTVPHTRAFHILRQRVKTGSNSVTETPAPELQLEIEVTARSRKRKDIAEHNPSSYTPSLDVTIPFDAKRTLDELIEDSIDRLGYKKVFLNPDGLSPVDMKSQQTFRAIAFILDDIVSKAFDKKATVIRVDGSPSEQKRGEHRRRNKTLERSLNNLQTKDASDPDAVVVVTSDSDLMVYEGIRHIMMSVGKTRELQLFDKTKLLNRLDLPSEQHLLLACIVTSNEYVKNLPYFGLLRNCDIIRDFDLTSLGPLGGSRDNNYRAEALMPFIQQYLDEELYSRINQQQQSQQSRNDIHTFIQRPPSEQVSTVEPCPAGTDIQKRYSVRTVDIHAAPKVDEAELAKMTVPKPRVRKQSTPSIKSTDSSNDKGTSKATNGSSSQQKSRTNSRQMSEKKRKPRKSKSAVCQLKSGFSGTFATSTQTIGSVHGCMRRALLPAHETGRLALLDEKDIQDMAARINSAVSTMAEARMFVFRAVEIMILDKLLGGSEGEDGSEALGAVAGEEDAEATFDALELILEKNAGTAIVKHLFSLILNGKSRAVPQQSSKS</sequence>
<feature type="region of interest" description="Disordered" evidence="1">
    <location>
        <begin position="374"/>
        <end position="437"/>
    </location>
</feature>
<proteinExistence type="predicted"/>
<dbReference type="Proteomes" id="UP000078512">
    <property type="component" value="Unassembled WGS sequence"/>
</dbReference>
<dbReference type="EMBL" id="KV442073">
    <property type="protein sequence ID" value="OAQ25845.1"/>
    <property type="molecule type" value="Genomic_DNA"/>
</dbReference>